<evidence type="ECO:0000313" key="2">
    <source>
        <dbReference type="EMBL" id="GBO23927.1"/>
    </source>
</evidence>
<gene>
    <name evidence="2" type="primary">Sf3b3_3</name>
    <name evidence="2" type="ORF">AVEN_164822_1</name>
</gene>
<dbReference type="OrthoDB" id="436637at2759"/>
<name>A0A4Y2VJH2_ARAVE</name>
<proteinExistence type="predicted"/>
<feature type="domain" description="RSE1/DDB1/CPSF1 first beta-propeller" evidence="1">
    <location>
        <begin position="14"/>
        <end position="102"/>
    </location>
</feature>
<dbReference type="PANTHER" id="PTHR10644">
    <property type="entry name" value="DNA REPAIR/RNA PROCESSING CPSF FAMILY"/>
    <property type="match status" value="1"/>
</dbReference>
<dbReference type="AlphaFoldDB" id="A0A4Y2VJH2"/>
<dbReference type="EMBL" id="BGPR01046944">
    <property type="protein sequence ID" value="GBO23927.1"/>
    <property type="molecule type" value="Genomic_DNA"/>
</dbReference>
<dbReference type="Pfam" id="PF10433">
    <property type="entry name" value="Beta-prop_RSE1_1st"/>
    <property type="match status" value="1"/>
</dbReference>
<dbReference type="Gene3D" id="2.130.10.10">
    <property type="entry name" value="YVTN repeat-like/Quinoprotein amine dehydrogenase"/>
    <property type="match status" value="1"/>
</dbReference>
<protein>
    <submittedName>
        <fullName evidence="2">Splicing factor 3B subunit 3</fullName>
    </submittedName>
</protein>
<evidence type="ECO:0000259" key="1">
    <source>
        <dbReference type="Pfam" id="PF10433"/>
    </source>
</evidence>
<comment type="caution">
    <text evidence="2">The sequence shown here is derived from an EMBL/GenBank/DDBJ whole genome shotgun (WGS) entry which is preliminary data.</text>
</comment>
<dbReference type="Proteomes" id="UP000499080">
    <property type="component" value="Unassembled WGS sequence"/>
</dbReference>
<dbReference type="InterPro" id="IPR015943">
    <property type="entry name" value="WD40/YVTN_repeat-like_dom_sf"/>
</dbReference>
<dbReference type="InterPro" id="IPR018846">
    <property type="entry name" value="Beta-prop_RSE1/DDB1/CPSF1_1st"/>
</dbReference>
<organism evidence="2 3">
    <name type="scientific">Araneus ventricosus</name>
    <name type="common">Orbweaver spider</name>
    <name type="synonym">Epeira ventricosa</name>
    <dbReference type="NCBI Taxonomy" id="182803"/>
    <lineage>
        <taxon>Eukaryota</taxon>
        <taxon>Metazoa</taxon>
        <taxon>Ecdysozoa</taxon>
        <taxon>Arthropoda</taxon>
        <taxon>Chelicerata</taxon>
        <taxon>Arachnida</taxon>
        <taxon>Araneae</taxon>
        <taxon>Araneomorphae</taxon>
        <taxon>Entelegynae</taxon>
        <taxon>Araneoidea</taxon>
        <taxon>Araneidae</taxon>
        <taxon>Araneus</taxon>
    </lineage>
</organism>
<dbReference type="InterPro" id="IPR050358">
    <property type="entry name" value="RSE1/DDB1/CFT1"/>
</dbReference>
<sequence>MILYNLTLQRATGITHAVHGNFAGTKQQEIAVSRGKILELLRPDPNTGKVHTLLTVEIFGVIRSMMGFRLTGGSKDYLVIGSDSGKIVILEYNAQKNVFEKNPKVKHKSLANTQRLKAQIIFYTYWDLGIPVCMKWSQVRGLQKCLPQNLCNALVTFTTGLKSQYI</sequence>
<reference evidence="2 3" key="1">
    <citation type="journal article" date="2019" name="Sci. Rep.">
        <title>Orb-weaving spider Araneus ventricosus genome elucidates the spidroin gene catalogue.</title>
        <authorList>
            <person name="Kono N."/>
            <person name="Nakamura H."/>
            <person name="Ohtoshi R."/>
            <person name="Moran D.A.P."/>
            <person name="Shinohara A."/>
            <person name="Yoshida Y."/>
            <person name="Fujiwara M."/>
            <person name="Mori M."/>
            <person name="Tomita M."/>
            <person name="Arakawa K."/>
        </authorList>
    </citation>
    <scope>NUCLEOTIDE SEQUENCE [LARGE SCALE GENOMIC DNA]</scope>
</reference>
<evidence type="ECO:0000313" key="3">
    <source>
        <dbReference type="Proteomes" id="UP000499080"/>
    </source>
</evidence>
<accession>A0A4Y2VJH2</accession>
<keyword evidence="3" id="KW-1185">Reference proteome</keyword>